<comment type="caution">
    <text evidence="1">The sequence shown here is derived from an EMBL/GenBank/DDBJ whole genome shotgun (WGS) entry which is preliminary data.</text>
</comment>
<reference evidence="2" key="1">
    <citation type="journal article" date="2016" name="Sci. Rep.">
        <title>Genome analysis of the kiwifruit canker pathogen Pseudomonas syringae pv. actinidiae biovar 5.</title>
        <authorList>
            <person name="Fujikawa T."/>
            <person name="Sawada H."/>
        </authorList>
    </citation>
    <scope>NUCLEOTIDE SEQUENCE [LARGE SCALE GENOMIC DNA]</scope>
    <source>
        <strain evidence="2">MAFF 212061</strain>
    </source>
</reference>
<organism evidence="1 2">
    <name type="scientific">Pseudomonas avellanae</name>
    <dbReference type="NCBI Taxonomy" id="46257"/>
    <lineage>
        <taxon>Bacteria</taxon>
        <taxon>Pseudomonadati</taxon>
        <taxon>Pseudomonadota</taxon>
        <taxon>Gammaproteobacteria</taxon>
        <taxon>Pseudomonadales</taxon>
        <taxon>Pseudomonadaceae</taxon>
        <taxon>Pseudomonas</taxon>
    </lineage>
</organism>
<protein>
    <recommendedName>
        <fullName evidence="3">DUF4258 domain-containing protein</fullName>
    </recommendedName>
</protein>
<name>A0A261WN61_9PSED</name>
<evidence type="ECO:0000313" key="1">
    <source>
        <dbReference type="EMBL" id="OZI87589.1"/>
    </source>
</evidence>
<proteinExistence type="predicted"/>
<dbReference type="EMBL" id="NKQU01000046">
    <property type="protein sequence ID" value="OZI87589.1"/>
    <property type="molecule type" value="Genomic_DNA"/>
</dbReference>
<sequence length="175" mass="20317">MCGRRLARPNTRHGDQVTDEARLVSAGRLFRLRALQFRRLQTGCYRRKIIVIYGKVATPYHGVTYKDYRQQKSKEPLWTSQQLEDLVHVLAKDSSKVVFREHCLERLDERGVTAMEALRCLRRGSITKGPTYSKKHRNFEFRMSELPPRDIVCMVVAVNPSPEPGEIFAITVWEV</sequence>
<evidence type="ECO:0000313" key="2">
    <source>
        <dbReference type="Proteomes" id="UP000217163"/>
    </source>
</evidence>
<dbReference type="AlphaFoldDB" id="A0A261WN61"/>
<dbReference type="Proteomes" id="UP000217163">
    <property type="component" value="Unassembled WGS sequence"/>
</dbReference>
<evidence type="ECO:0008006" key="3">
    <source>
        <dbReference type="Google" id="ProtNLM"/>
    </source>
</evidence>
<gene>
    <name evidence="1" type="ORF">CFN58_02975</name>
</gene>
<accession>A0A261WN61</accession>